<keyword evidence="1" id="KW-0812">Transmembrane</keyword>
<protein>
    <submittedName>
        <fullName evidence="2">Uncharacterized protein</fullName>
    </submittedName>
</protein>
<reference evidence="2" key="1">
    <citation type="journal article" date="2020" name="Nature">
        <title>Giant virus diversity and host interactions through global metagenomics.</title>
        <authorList>
            <person name="Schulz F."/>
            <person name="Roux S."/>
            <person name="Paez-Espino D."/>
            <person name="Jungbluth S."/>
            <person name="Walsh D.A."/>
            <person name="Denef V.J."/>
            <person name="McMahon K.D."/>
            <person name="Konstantinidis K.T."/>
            <person name="Eloe-Fadrosh E.A."/>
            <person name="Kyrpides N.C."/>
            <person name="Woyke T."/>
        </authorList>
    </citation>
    <scope>NUCLEOTIDE SEQUENCE</scope>
    <source>
        <strain evidence="2">GVMAG-M-3300009182-67</strain>
    </source>
</reference>
<keyword evidence="1" id="KW-0472">Membrane</keyword>
<dbReference type="AlphaFoldDB" id="A0A6C0AYM1"/>
<keyword evidence="1" id="KW-1133">Transmembrane helix</keyword>
<evidence type="ECO:0000256" key="1">
    <source>
        <dbReference type="SAM" id="Phobius"/>
    </source>
</evidence>
<name>A0A6C0AYM1_9ZZZZ</name>
<accession>A0A6C0AYM1</accession>
<sequence>MKKYHLLVIQPDNSYGCAYIEKRCYIKTFLNIYLIIHQFLLILFCIHPLITLPVILFYYK</sequence>
<dbReference type="EMBL" id="MN739040">
    <property type="protein sequence ID" value="QHS85097.1"/>
    <property type="molecule type" value="Genomic_DNA"/>
</dbReference>
<evidence type="ECO:0000313" key="2">
    <source>
        <dbReference type="EMBL" id="QHS85097.1"/>
    </source>
</evidence>
<feature type="transmembrane region" description="Helical" evidence="1">
    <location>
        <begin position="32"/>
        <end position="59"/>
    </location>
</feature>
<proteinExistence type="predicted"/>
<organism evidence="2">
    <name type="scientific">viral metagenome</name>
    <dbReference type="NCBI Taxonomy" id="1070528"/>
    <lineage>
        <taxon>unclassified sequences</taxon>
        <taxon>metagenomes</taxon>
        <taxon>organismal metagenomes</taxon>
    </lineage>
</organism>